<dbReference type="GO" id="GO:0043190">
    <property type="term" value="C:ATP-binding cassette (ABC) transporter complex"/>
    <property type="evidence" value="ECO:0007669"/>
    <property type="project" value="TreeGrafter"/>
</dbReference>
<dbReference type="PANTHER" id="PTHR43553">
    <property type="entry name" value="HEAVY METAL TRANSPORTER"/>
    <property type="match status" value="1"/>
</dbReference>
<dbReference type="SUPFAM" id="SSF52540">
    <property type="entry name" value="P-loop containing nucleoside triphosphate hydrolases"/>
    <property type="match status" value="1"/>
</dbReference>
<dbReference type="Proteomes" id="UP000001918">
    <property type="component" value="Chromosome"/>
</dbReference>
<dbReference type="Pfam" id="PF00005">
    <property type="entry name" value="ABC_tran"/>
    <property type="match status" value="1"/>
</dbReference>
<keyword evidence="5 10" id="KW-0547">Nucleotide-binding</keyword>
<dbReference type="GO" id="GO:0042626">
    <property type="term" value="F:ATPase-coupled transmembrane transporter activity"/>
    <property type="evidence" value="ECO:0007669"/>
    <property type="project" value="TreeGrafter"/>
</dbReference>
<evidence type="ECO:0000256" key="3">
    <source>
        <dbReference type="ARBA" id="ARBA00022448"/>
    </source>
</evidence>
<dbReference type="HOGENOM" id="CLU_000604_1_22_11"/>
<evidence type="ECO:0000256" key="2">
    <source>
        <dbReference type="ARBA" id="ARBA00005417"/>
    </source>
</evidence>
<accession>D1A738</accession>
<keyword evidence="7" id="KW-1278">Translocase</keyword>
<feature type="domain" description="ABC transporter" evidence="12">
    <location>
        <begin position="5"/>
        <end position="240"/>
    </location>
</feature>
<evidence type="ECO:0000256" key="6">
    <source>
        <dbReference type="ARBA" id="ARBA00022840"/>
    </source>
</evidence>
<dbReference type="InterPro" id="IPR027417">
    <property type="entry name" value="P-loop_NTPase"/>
</dbReference>
<dbReference type="KEGG" id="tcu:Tcur_4722"/>
<dbReference type="PANTHER" id="PTHR43553:SF24">
    <property type="entry name" value="ENERGY-COUPLING FACTOR TRANSPORTER ATP-BINDING PROTEIN ECFA1"/>
    <property type="match status" value="1"/>
</dbReference>
<evidence type="ECO:0000313" key="14">
    <source>
        <dbReference type="Proteomes" id="UP000001918"/>
    </source>
</evidence>
<dbReference type="GO" id="GO:0005524">
    <property type="term" value="F:ATP binding"/>
    <property type="evidence" value="ECO:0007669"/>
    <property type="project" value="UniProtKB-UniRule"/>
</dbReference>
<dbReference type="PROSITE" id="PS00211">
    <property type="entry name" value="ABC_TRANSPORTER_1"/>
    <property type="match status" value="1"/>
</dbReference>
<reference evidence="13 14" key="1">
    <citation type="journal article" date="2011" name="Stand. Genomic Sci.">
        <title>Complete genome sequence of Thermomonospora curvata type strain (B9).</title>
        <authorList>
            <person name="Chertkov O."/>
            <person name="Sikorski J."/>
            <person name="Nolan M."/>
            <person name="Lapidus A."/>
            <person name="Lucas S."/>
            <person name="Del Rio T.G."/>
            <person name="Tice H."/>
            <person name="Cheng J.F."/>
            <person name="Goodwin L."/>
            <person name="Pitluck S."/>
            <person name="Liolios K."/>
            <person name="Ivanova N."/>
            <person name="Mavromatis K."/>
            <person name="Mikhailova N."/>
            <person name="Ovchinnikova G."/>
            <person name="Pati A."/>
            <person name="Chen A."/>
            <person name="Palaniappan K."/>
            <person name="Djao O.D."/>
            <person name="Land M."/>
            <person name="Hauser L."/>
            <person name="Chang Y.J."/>
            <person name="Jeffries C.D."/>
            <person name="Brettin T."/>
            <person name="Han C."/>
            <person name="Detter J.C."/>
            <person name="Rohde M."/>
            <person name="Goker M."/>
            <person name="Woyke T."/>
            <person name="Bristow J."/>
            <person name="Eisen J.A."/>
            <person name="Markowitz V."/>
            <person name="Hugenholtz P."/>
            <person name="Klenk H.P."/>
            <person name="Kyrpides N.C."/>
        </authorList>
    </citation>
    <scope>NUCLEOTIDE SEQUENCE [LARGE SCALE GENOMIC DNA]</scope>
    <source>
        <strain evidence="14">ATCC 19995 / DSM 43183 / JCM 3096 / KCTC 9072 / NBRC 15933 / NCIMB 10081 / Henssen B9</strain>
    </source>
</reference>
<proteinExistence type="inferred from homology"/>
<evidence type="ECO:0000256" key="8">
    <source>
        <dbReference type="ARBA" id="ARBA00023136"/>
    </source>
</evidence>
<dbReference type="GO" id="GO:0016887">
    <property type="term" value="F:ATP hydrolysis activity"/>
    <property type="evidence" value="ECO:0007669"/>
    <property type="project" value="InterPro"/>
</dbReference>
<evidence type="ECO:0000256" key="10">
    <source>
        <dbReference type="RuleBase" id="RU364103"/>
    </source>
</evidence>
<evidence type="ECO:0000256" key="1">
    <source>
        <dbReference type="ARBA" id="ARBA00004202"/>
    </source>
</evidence>
<evidence type="ECO:0000259" key="12">
    <source>
        <dbReference type="PROSITE" id="PS50893"/>
    </source>
</evidence>
<dbReference type="RefSeq" id="WP_012855025.1">
    <property type="nucleotide sequence ID" value="NC_013510.1"/>
</dbReference>
<dbReference type="NCBIfam" id="TIGR01166">
    <property type="entry name" value="cbiO"/>
    <property type="match status" value="1"/>
</dbReference>
<evidence type="ECO:0000256" key="5">
    <source>
        <dbReference type="ARBA" id="ARBA00022741"/>
    </source>
</evidence>
<dbReference type="EMBL" id="CP001738">
    <property type="protein sequence ID" value="ACZ00244.1"/>
    <property type="molecule type" value="Genomic_DNA"/>
</dbReference>
<dbReference type="STRING" id="471852.Tcur_4722"/>
<dbReference type="GO" id="GO:0006824">
    <property type="term" value="P:cobalt ion transport"/>
    <property type="evidence" value="ECO:0007669"/>
    <property type="project" value="InterPro"/>
</dbReference>
<organism evidence="13 14">
    <name type="scientific">Thermomonospora curvata (strain ATCC 19995 / DSM 43183 / JCM 3096 / KCTC 9072 / NBRC 15933 / NCIMB 10081 / Henssen B9)</name>
    <dbReference type="NCBI Taxonomy" id="471852"/>
    <lineage>
        <taxon>Bacteria</taxon>
        <taxon>Bacillati</taxon>
        <taxon>Actinomycetota</taxon>
        <taxon>Actinomycetes</taxon>
        <taxon>Streptosporangiales</taxon>
        <taxon>Thermomonosporaceae</taxon>
        <taxon>Thermomonospora</taxon>
    </lineage>
</organism>
<dbReference type="AlphaFoldDB" id="D1A738"/>
<gene>
    <name evidence="13" type="ordered locus">Tcur_4722</name>
</gene>
<dbReference type="InterPro" id="IPR017871">
    <property type="entry name" value="ABC_transporter-like_CS"/>
</dbReference>
<feature type="compositionally biased region" description="Basic and acidic residues" evidence="11">
    <location>
        <begin position="265"/>
        <end position="274"/>
    </location>
</feature>
<dbReference type="OrthoDB" id="9806471at2"/>
<comment type="function">
    <text evidence="9">Probably part of an ABC transporter complex. Responsible for energy coupling to the transport system.</text>
</comment>
<feature type="region of interest" description="Disordered" evidence="11">
    <location>
        <begin position="254"/>
        <end position="274"/>
    </location>
</feature>
<comment type="subcellular location">
    <subcellularLocation>
        <location evidence="1 10">Cell membrane</location>
        <topology evidence="1 10">Peripheral membrane protein</topology>
    </subcellularLocation>
</comment>
<evidence type="ECO:0000256" key="11">
    <source>
        <dbReference type="SAM" id="MobiDB-lite"/>
    </source>
</evidence>
<dbReference type="InterPro" id="IPR015856">
    <property type="entry name" value="ABC_transpr_CbiO/EcfA_su"/>
</dbReference>
<dbReference type="PROSITE" id="PS50893">
    <property type="entry name" value="ABC_TRANSPORTER_2"/>
    <property type="match status" value="1"/>
</dbReference>
<comment type="similarity">
    <text evidence="2 10">Belongs to the ABC transporter superfamily.</text>
</comment>
<dbReference type="InterPro" id="IPR005876">
    <property type="entry name" value="Co_trans_ATP-bd"/>
</dbReference>
<sequence>MSAVLSVHDVAYAYEGAPPVFTGLSLHVPPGRVLVLLGPNGAGKTTLLRLMTGGLRPLRGEIRLHGKPVSYSRRGLTELRTHVQLVLQDPDDQLFAADVAQDVSFGPRNLGLPVAEVRRRVAEALAAMQITELADRPTHLLSFGQRKRVAIAGALALRPQVLVLDEPAAGLDPAGVTALLETLEELRSAGTAIVASTHDVDLAHRWAQDAAVLAEGRLHTGPAAELLADESLLRSARLTPAWGPAVGRLLRRHGLLPPGAPDPRTPADLDRLTG</sequence>
<keyword evidence="14" id="KW-1185">Reference proteome</keyword>
<dbReference type="FunFam" id="3.40.50.300:FF:000224">
    <property type="entry name" value="Energy-coupling factor transporter ATP-binding protein EcfA"/>
    <property type="match status" value="1"/>
</dbReference>
<dbReference type="InterPro" id="IPR050095">
    <property type="entry name" value="ECF_ABC_transporter_ATP-bd"/>
</dbReference>
<dbReference type="eggNOG" id="COG1122">
    <property type="taxonomic scope" value="Bacteria"/>
</dbReference>
<name>D1A738_THECD</name>
<keyword evidence="6 10" id="KW-0067">ATP-binding</keyword>
<evidence type="ECO:0000313" key="13">
    <source>
        <dbReference type="EMBL" id="ACZ00244.1"/>
    </source>
</evidence>
<evidence type="ECO:0000256" key="9">
    <source>
        <dbReference type="ARBA" id="ARBA00025157"/>
    </source>
</evidence>
<dbReference type="SMART" id="SM00382">
    <property type="entry name" value="AAA"/>
    <property type="match status" value="1"/>
</dbReference>
<dbReference type="Gene3D" id="3.40.50.300">
    <property type="entry name" value="P-loop containing nucleotide triphosphate hydrolases"/>
    <property type="match status" value="1"/>
</dbReference>
<keyword evidence="8 10" id="KW-0472">Membrane</keyword>
<dbReference type="CDD" id="cd03225">
    <property type="entry name" value="ABC_cobalt_CbiO_domain1"/>
    <property type="match status" value="1"/>
</dbReference>
<dbReference type="InterPro" id="IPR003439">
    <property type="entry name" value="ABC_transporter-like_ATP-bd"/>
</dbReference>
<protein>
    <recommendedName>
        <fullName evidence="10">ABC transporter ATP-binding protein</fullName>
    </recommendedName>
</protein>
<dbReference type="InterPro" id="IPR003593">
    <property type="entry name" value="AAA+_ATPase"/>
</dbReference>
<evidence type="ECO:0000256" key="4">
    <source>
        <dbReference type="ARBA" id="ARBA00022475"/>
    </source>
</evidence>
<comment type="function">
    <text evidence="10">Part of an ABC transporter complex. Responsible for energy coupling to the transport system.</text>
</comment>
<evidence type="ECO:0000256" key="7">
    <source>
        <dbReference type="ARBA" id="ARBA00022967"/>
    </source>
</evidence>
<keyword evidence="3 10" id="KW-0813">Transport</keyword>
<keyword evidence="4 10" id="KW-1003">Cell membrane</keyword>